<organism evidence="5 6">
    <name type="scientific">Pararge aegeria aegeria</name>
    <dbReference type="NCBI Taxonomy" id="348720"/>
    <lineage>
        <taxon>Eukaryota</taxon>
        <taxon>Metazoa</taxon>
        <taxon>Ecdysozoa</taxon>
        <taxon>Arthropoda</taxon>
        <taxon>Hexapoda</taxon>
        <taxon>Insecta</taxon>
        <taxon>Pterygota</taxon>
        <taxon>Neoptera</taxon>
        <taxon>Endopterygota</taxon>
        <taxon>Lepidoptera</taxon>
        <taxon>Glossata</taxon>
        <taxon>Ditrysia</taxon>
        <taxon>Papilionoidea</taxon>
        <taxon>Nymphalidae</taxon>
        <taxon>Satyrinae</taxon>
        <taxon>Satyrini</taxon>
        <taxon>Parargina</taxon>
        <taxon>Pararge</taxon>
    </lineage>
</organism>
<dbReference type="Proteomes" id="UP000838756">
    <property type="component" value="Unassembled WGS sequence"/>
</dbReference>
<dbReference type="OrthoDB" id="7485060at2759"/>
<dbReference type="Pfam" id="PF04500">
    <property type="entry name" value="FLYWCH"/>
    <property type="match status" value="1"/>
</dbReference>
<reference evidence="5" key="1">
    <citation type="submission" date="2022-03" db="EMBL/GenBank/DDBJ databases">
        <authorList>
            <person name="Lindestad O."/>
        </authorList>
    </citation>
    <scope>NUCLEOTIDE SEQUENCE</scope>
</reference>
<evidence type="ECO:0000256" key="2">
    <source>
        <dbReference type="ARBA" id="ARBA00022771"/>
    </source>
</evidence>
<name>A0A8S4SFC8_9NEOP</name>
<gene>
    <name evidence="5" type="primary">jg8389</name>
    <name evidence="5" type="ORF">PAEG_LOCUS26407</name>
</gene>
<comment type="caution">
    <text evidence="5">The sequence shown here is derived from an EMBL/GenBank/DDBJ whole genome shotgun (WGS) entry which is preliminary data.</text>
</comment>
<dbReference type="InterPro" id="IPR007588">
    <property type="entry name" value="Znf_FLYWCH"/>
</dbReference>
<protein>
    <submittedName>
        <fullName evidence="5">Jg8389 protein</fullName>
    </submittedName>
</protein>
<evidence type="ECO:0000313" key="5">
    <source>
        <dbReference type="EMBL" id="CAH2267927.1"/>
    </source>
</evidence>
<keyword evidence="3" id="KW-0862">Zinc</keyword>
<keyword evidence="6" id="KW-1185">Reference proteome</keyword>
<accession>A0A8S4SFC8</accession>
<dbReference type="GO" id="GO:0008270">
    <property type="term" value="F:zinc ion binding"/>
    <property type="evidence" value="ECO:0007669"/>
    <property type="project" value="UniProtKB-KW"/>
</dbReference>
<feature type="domain" description="FLYWCH-type" evidence="4">
    <location>
        <begin position="55"/>
        <end position="108"/>
    </location>
</feature>
<evidence type="ECO:0000256" key="3">
    <source>
        <dbReference type="ARBA" id="ARBA00022833"/>
    </source>
</evidence>
<evidence type="ECO:0000256" key="1">
    <source>
        <dbReference type="ARBA" id="ARBA00022723"/>
    </source>
</evidence>
<dbReference type="Gene3D" id="2.20.25.240">
    <property type="match status" value="1"/>
</dbReference>
<keyword evidence="1" id="KW-0479">Metal-binding</keyword>
<evidence type="ECO:0000313" key="6">
    <source>
        <dbReference type="Proteomes" id="UP000838756"/>
    </source>
</evidence>
<dbReference type="AlphaFoldDB" id="A0A8S4SFC8"/>
<proteinExistence type="predicted"/>
<sequence>MFHGNRKRLAEKPKSYNLGYNCTDDDEHLKYLRTIYFTDAILDVPFEFIKVAMKKKPILLINKFTFAQTTNDRRYWHCSSKFSQDKCPARVRFDSNGQMVFHSLVHGHPPPMLFKQMNGVYIRISS</sequence>
<keyword evidence="2" id="KW-0863">Zinc-finger</keyword>
<dbReference type="EMBL" id="CAKXAJ010026408">
    <property type="protein sequence ID" value="CAH2267927.1"/>
    <property type="molecule type" value="Genomic_DNA"/>
</dbReference>
<evidence type="ECO:0000259" key="4">
    <source>
        <dbReference type="Pfam" id="PF04500"/>
    </source>
</evidence>